<gene>
    <name evidence="1" type="ORF">N1F79_07660</name>
</gene>
<accession>A0ABU7XQJ3</accession>
<keyword evidence="2" id="KW-1185">Reference proteome</keyword>
<protein>
    <submittedName>
        <fullName evidence="1">Uncharacterized protein</fullName>
    </submittedName>
</protein>
<comment type="caution">
    <text evidence="1">The sequence shown here is derived from an EMBL/GenBank/DDBJ whole genome shotgun (WGS) entry which is preliminary data.</text>
</comment>
<proteinExistence type="predicted"/>
<dbReference type="EMBL" id="JAODOP010000004">
    <property type="protein sequence ID" value="MEF3833002.1"/>
    <property type="molecule type" value="Genomic_DNA"/>
</dbReference>
<dbReference type="Proteomes" id="UP001337305">
    <property type="component" value="Unassembled WGS sequence"/>
</dbReference>
<evidence type="ECO:0000313" key="1">
    <source>
        <dbReference type="EMBL" id="MEF3833002.1"/>
    </source>
</evidence>
<reference evidence="1 2" key="1">
    <citation type="submission" date="2022-09" db="EMBL/GenBank/DDBJ databases">
        <title>Genome sequencing of Flavivirga sp. MEBiC05379.</title>
        <authorList>
            <person name="Oh H.-M."/>
            <person name="Kwon K.K."/>
            <person name="Park M.J."/>
            <person name="Yang S.-H."/>
        </authorList>
    </citation>
    <scope>NUCLEOTIDE SEQUENCE [LARGE SCALE GENOMIC DNA]</scope>
    <source>
        <strain evidence="1 2">MEBiC05379</strain>
    </source>
</reference>
<dbReference type="RefSeq" id="WP_303305355.1">
    <property type="nucleotide sequence ID" value="NZ_JAODOP010000004.1"/>
</dbReference>
<organism evidence="1 2">
    <name type="scientific">Flavivirga spongiicola</name>
    <dbReference type="NCBI Taxonomy" id="421621"/>
    <lineage>
        <taxon>Bacteria</taxon>
        <taxon>Pseudomonadati</taxon>
        <taxon>Bacteroidota</taxon>
        <taxon>Flavobacteriia</taxon>
        <taxon>Flavobacteriales</taxon>
        <taxon>Flavobacteriaceae</taxon>
        <taxon>Flavivirga</taxon>
    </lineage>
</organism>
<sequence>MKKKLNITKLFFAIVIPLFLFQNCSNNDTESIIEDNSKLLEVLAEWGLTKMIFKTKELTI</sequence>
<evidence type="ECO:0000313" key="2">
    <source>
        <dbReference type="Proteomes" id="UP001337305"/>
    </source>
</evidence>
<name>A0ABU7XQJ3_9FLAO</name>